<dbReference type="InterPro" id="IPR025336">
    <property type="entry name" value="SCO4226-like"/>
</dbReference>
<evidence type="ECO:0000313" key="5">
    <source>
        <dbReference type="EMBL" id="TXE13395.1"/>
    </source>
</evidence>
<dbReference type="PANTHER" id="PTHR43280">
    <property type="entry name" value="ARAC-FAMILY TRANSCRIPTIONAL REGULATOR"/>
    <property type="match status" value="1"/>
</dbReference>
<keyword evidence="3" id="KW-0804">Transcription</keyword>
<dbReference type="Pfam" id="PF14026">
    <property type="entry name" value="SCO4226-like"/>
    <property type="match status" value="1"/>
</dbReference>
<dbReference type="InterPro" id="IPR009057">
    <property type="entry name" value="Homeodomain-like_sf"/>
</dbReference>
<gene>
    <name evidence="5" type="ORF">ESV85_05310</name>
</gene>
<evidence type="ECO:0000256" key="3">
    <source>
        <dbReference type="ARBA" id="ARBA00023163"/>
    </source>
</evidence>
<evidence type="ECO:0000313" key="6">
    <source>
        <dbReference type="Proteomes" id="UP000321935"/>
    </source>
</evidence>
<sequence>MPIYMDRHDVSEEVTAEIVADLHQKDLKIQHKFNCKGLTYWFDDTRKTAFCLVEAPNKKAIQEMHDKAHGAVPHRIIEVDSTVVESFLGRIEDPKKSQNTALNIINDPAFRTIMVASIKHLSLKNPSGRSVKQAIDEYNKSIIGTITTLNGRIVKQKNNYILISFNSVTDAIECALKIQTGNQHTAASDIVTSFTTKIGLSAGVPVTSKEGIFEDTIQLAERICDVVKGKIAISAEVRDLYESENLNTPIDNEHINALDSIDEKFLNGLMDYTEKEWRNTSLTADDFSKSLGYSKSQLYRKMIAITGKSPNSFLKEYRLDRAIELLNKKNGNISDIAYETGFNTPAYFSKCFQKAYDILPSVYTKTSNLSS</sequence>
<accession>A0A5C7B485</accession>
<dbReference type="GO" id="GO:0003700">
    <property type="term" value="F:DNA-binding transcription factor activity"/>
    <property type="evidence" value="ECO:0007669"/>
    <property type="project" value="InterPro"/>
</dbReference>
<dbReference type="AlphaFoldDB" id="A0A5C7B485"/>
<dbReference type="PANTHER" id="PTHR43280:SF2">
    <property type="entry name" value="HTH-TYPE TRANSCRIPTIONAL REGULATOR EXSA"/>
    <property type="match status" value="1"/>
</dbReference>
<organism evidence="5 6">
    <name type="scientific">Algoriphagus aquimarinus</name>
    <dbReference type="NCBI Taxonomy" id="237018"/>
    <lineage>
        <taxon>Bacteria</taxon>
        <taxon>Pseudomonadati</taxon>
        <taxon>Bacteroidota</taxon>
        <taxon>Cytophagia</taxon>
        <taxon>Cytophagales</taxon>
        <taxon>Cyclobacteriaceae</taxon>
        <taxon>Algoriphagus</taxon>
    </lineage>
</organism>
<evidence type="ECO:0000259" key="4">
    <source>
        <dbReference type="PROSITE" id="PS01124"/>
    </source>
</evidence>
<proteinExistence type="predicted"/>
<dbReference type="InterPro" id="IPR029787">
    <property type="entry name" value="Nucleotide_cyclase"/>
</dbReference>
<dbReference type="SMART" id="SM00342">
    <property type="entry name" value="HTH_ARAC"/>
    <property type="match status" value="1"/>
</dbReference>
<dbReference type="GO" id="GO:0043565">
    <property type="term" value="F:sequence-specific DNA binding"/>
    <property type="evidence" value="ECO:0007669"/>
    <property type="project" value="InterPro"/>
</dbReference>
<feature type="domain" description="HTH araC/xylS-type" evidence="4">
    <location>
        <begin position="267"/>
        <end position="366"/>
    </location>
</feature>
<dbReference type="Pfam" id="PF12833">
    <property type="entry name" value="HTH_18"/>
    <property type="match status" value="1"/>
</dbReference>
<dbReference type="Gene3D" id="3.30.70.3090">
    <property type="entry name" value="ORF SCO4226, nickel-binding ferredoxin-like monomer"/>
    <property type="match status" value="1"/>
</dbReference>
<protein>
    <submittedName>
        <fullName evidence="5">DUF4242 domain-containing protein</fullName>
    </submittedName>
</protein>
<keyword evidence="1" id="KW-0805">Transcription regulation</keyword>
<dbReference type="OrthoDB" id="135231at2"/>
<name>A0A5C7B485_9BACT</name>
<dbReference type="InterPro" id="IPR018062">
    <property type="entry name" value="HTH_AraC-typ_CS"/>
</dbReference>
<dbReference type="Gene3D" id="3.30.70.1230">
    <property type="entry name" value="Nucleotide cyclase"/>
    <property type="match status" value="1"/>
</dbReference>
<dbReference type="SUPFAM" id="SSF46689">
    <property type="entry name" value="Homeodomain-like"/>
    <property type="match status" value="1"/>
</dbReference>
<reference evidence="5 6" key="1">
    <citation type="submission" date="2019-08" db="EMBL/GenBank/DDBJ databases">
        <title>Genomes sequence of Algoriphagus aquimarinus ACAM450.</title>
        <authorList>
            <person name="Bowman J.P."/>
        </authorList>
    </citation>
    <scope>NUCLEOTIDE SEQUENCE [LARGE SCALE GENOMIC DNA]</scope>
    <source>
        <strain evidence="5 6">ACAM 450</strain>
    </source>
</reference>
<comment type="caution">
    <text evidence="5">The sequence shown here is derived from an EMBL/GenBank/DDBJ whole genome shotgun (WGS) entry which is preliminary data.</text>
</comment>
<evidence type="ECO:0000256" key="1">
    <source>
        <dbReference type="ARBA" id="ARBA00023015"/>
    </source>
</evidence>
<dbReference type="InterPro" id="IPR018060">
    <property type="entry name" value="HTH_AraC"/>
</dbReference>
<dbReference type="InterPro" id="IPR042557">
    <property type="entry name" value="SCO4226"/>
</dbReference>
<dbReference type="Proteomes" id="UP000321935">
    <property type="component" value="Unassembled WGS sequence"/>
</dbReference>
<dbReference type="PROSITE" id="PS01124">
    <property type="entry name" value="HTH_ARAC_FAMILY_2"/>
    <property type="match status" value="1"/>
</dbReference>
<keyword evidence="2" id="KW-0238">DNA-binding</keyword>
<dbReference type="RefSeq" id="WP_146915463.1">
    <property type="nucleotide sequence ID" value="NZ_VORW01000002.1"/>
</dbReference>
<dbReference type="PROSITE" id="PS00041">
    <property type="entry name" value="HTH_ARAC_FAMILY_1"/>
    <property type="match status" value="1"/>
</dbReference>
<dbReference type="EMBL" id="VORW01000002">
    <property type="protein sequence ID" value="TXE13395.1"/>
    <property type="molecule type" value="Genomic_DNA"/>
</dbReference>
<dbReference type="Gene3D" id="1.10.10.60">
    <property type="entry name" value="Homeodomain-like"/>
    <property type="match status" value="1"/>
</dbReference>
<dbReference type="SUPFAM" id="SSF55073">
    <property type="entry name" value="Nucleotide cyclase"/>
    <property type="match status" value="1"/>
</dbReference>
<evidence type="ECO:0000256" key="2">
    <source>
        <dbReference type="ARBA" id="ARBA00023125"/>
    </source>
</evidence>